<protein>
    <submittedName>
        <fullName evidence="2">Sarcalumeninlike</fullName>
    </submittedName>
</protein>
<dbReference type="AlphaFoldDB" id="A0A7T8JXC2"/>
<organism evidence="2 3">
    <name type="scientific">Caligus rogercresseyi</name>
    <name type="common">Sea louse</name>
    <dbReference type="NCBI Taxonomy" id="217165"/>
    <lineage>
        <taxon>Eukaryota</taxon>
        <taxon>Metazoa</taxon>
        <taxon>Ecdysozoa</taxon>
        <taxon>Arthropoda</taxon>
        <taxon>Crustacea</taxon>
        <taxon>Multicrustacea</taxon>
        <taxon>Hexanauplia</taxon>
        <taxon>Copepoda</taxon>
        <taxon>Siphonostomatoida</taxon>
        <taxon>Caligidae</taxon>
        <taxon>Caligus</taxon>
    </lineage>
</organism>
<evidence type="ECO:0000256" key="1">
    <source>
        <dbReference type="SAM" id="MobiDB-lite"/>
    </source>
</evidence>
<sequence length="146" mass="16913">RPQRVSSYKGFEKKPAPKPKKKVYKSPSLRSQRSSKKRNLTITRNGYLTTPPEVRSRLTLMKSSTYPRSSLINPTSSYKAHSGALKDIQSSVEPLETLFKYRELSNRPWRPRNICQAPRCSHGPLVWREVYYDQLSPRNGVYVQCI</sequence>
<accession>A0A7T8JXC2</accession>
<feature type="non-terminal residue" evidence="2">
    <location>
        <position position="1"/>
    </location>
</feature>
<dbReference type="Proteomes" id="UP000595437">
    <property type="component" value="Chromosome 13"/>
</dbReference>
<reference evidence="3" key="1">
    <citation type="submission" date="2021-01" db="EMBL/GenBank/DDBJ databases">
        <title>Caligus Genome Assembly.</title>
        <authorList>
            <person name="Gallardo-Escarate C."/>
        </authorList>
    </citation>
    <scope>NUCLEOTIDE SEQUENCE [LARGE SCALE GENOMIC DNA]</scope>
</reference>
<name>A0A7T8JXC2_CALRO</name>
<feature type="region of interest" description="Disordered" evidence="1">
    <location>
        <begin position="1"/>
        <end position="48"/>
    </location>
</feature>
<dbReference type="EMBL" id="CP045902">
    <property type="protein sequence ID" value="QQP38697.1"/>
    <property type="molecule type" value="Genomic_DNA"/>
</dbReference>
<gene>
    <name evidence="2" type="ORF">FKW44_019353</name>
</gene>
<keyword evidence="3" id="KW-1185">Reference proteome</keyword>
<evidence type="ECO:0000313" key="2">
    <source>
        <dbReference type="EMBL" id="QQP38697.1"/>
    </source>
</evidence>
<evidence type="ECO:0000313" key="3">
    <source>
        <dbReference type="Proteomes" id="UP000595437"/>
    </source>
</evidence>
<proteinExistence type="predicted"/>